<feature type="chain" id="PRO_5040833980" description="Phospholipase A2" evidence="1">
    <location>
        <begin position="27"/>
        <end position="197"/>
    </location>
</feature>
<dbReference type="KEGG" id="ppso:QPJ95_04960"/>
<proteinExistence type="predicted"/>
<reference evidence="2 3" key="1">
    <citation type="submission" date="2023-06" db="EMBL/GenBank/DDBJ databases">
        <title>Parasedimentitalea psychrophila sp. nov., a psychrophilic bacterium isolated from deep-sea sediment.</title>
        <authorList>
            <person name="Li A."/>
        </authorList>
    </citation>
    <scope>NUCLEOTIDE SEQUENCE [LARGE SCALE GENOMIC DNA]</scope>
    <source>
        <strain evidence="2 3">QS115</strain>
    </source>
</reference>
<keyword evidence="1" id="KW-0732">Signal</keyword>
<protein>
    <recommendedName>
        <fullName evidence="4">Phospholipase A2</fullName>
    </recommendedName>
</protein>
<dbReference type="RefSeq" id="WP_270918537.1">
    <property type="nucleotide sequence ID" value="NZ_CP127247.1"/>
</dbReference>
<dbReference type="AlphaFoldDB" id="A0A9Y2L064"/>
<keyword evidence="3" id="KW-1185">Reference proteome</keyword>
<sequence>MSAPRSLRLCSVMAVLLALWFSPAPAQEAPAPAQAWDQLGRGLELKAHEALMVQVAKAGAANPFTTDGCSGGLSSTWQAVAAYWPQFARDHQQQPPFETCCVSHDRAYHQAGAAQVAADSYAARLAADRALQLCVTETGQARQAELAVVYGVSPAQVAEAYELLAGSMYYSVRFGGGPCSGLSWRWGYGYDACWSGN</sequence>
<organism evidence="2 3">
    <name type="scientific">Parasedimentitalea psychrophila</name>
    <dbReference type="NCBI Taxonomy" id="2997337"/>
    <lineage>
        <taxon>Bacteria</taxon>
        <taxon>Pseudomonadati</taxon>
        <taxon>Pseudomonadota</taxon>
        <taxon>Alphaproteobacteria</taxon>
        <taxon>Rhodobacterales</taxon>
        <taxon>Paracoccaceae</taxon>
        <taxon>Parasedimentitalea</taxon>
    </lineage>
</organism>
<gene>
    <name evidence="2" type="ORF">QPJ95_04960</name>
</gene>
<dbReference type="Proteomes" id="UP001238334">
    <property type="component" value="Chromosome"/>
</dbReference>
<name>A0A9Y2L064_9RHOB</name>
<evidence type="ECO:0000313" key="3">
    <source>
        <dbReference type="Proteomes" id="UP001238334"/>
    </source>
</evidence>
<evidence type="ECO:0008006" key="4">
    <source>
        <dbReference type="Google" id="ProtNLM"/>
    </source>
</evidence>
<accession>A0A9Y2L064</accession>
<evidence type="ECO:0000256" key="1">
    <source>
        <dbReference type="SAM" id="SignalP"/>
    </source>
</evidence>
<feature type="signal peptide" evidence="1">
    <location>
        <begin position="1"/>
        <end position="26"/>
    </location>
</feature>
<dbReference type="EMBL" id="CP127247">
    <property type="protein sequence ID" value="WIY26276.1"/>
    <property type="molecule type" value="Genomic_DNA"/>
</dbReference>
<evidence type="ECO:0000313" key="2">
    <source>
        <dbReference type="EMBL" id="WIY26276.1"/>
    </source>
</evidence>